<dbReference type="PANTHER" id="PTHR11452:SF86">
    <property type="entry name" value="ALPHA-GALACTOSIDASE"/>
    <property type="match status" value="1"/>
</dbReference>
<proteinExistence type="inferred from homology"/>
<dbReference type="InterPro" id="IPR000111">
    <property type="entry name" value="Glyco_hydro_27/36_CS"/>
</dbReference>
<comment type="caution">
    <text evidence="12">The sequence shown here is derived from an EMBL/GenBank/DDBJ whole genome shotgun (WGS) entry which is preliminary data.</text>
</comment>
<dbReference type="FunFam" id="2.60.40.1180:FF:000032">
    <property type="entry name" value="Alpha-galactosidase"/>
    <property type="match status" value="1"/>
</dbReference>
<dbReference type="GO" id="GO:0009311">
    <property type="term" value="P:oligosaccharide metabolic process"/>
    <property type="evidence" value="ECO:0007669"/>
    <property type="project" value="TreeGrafter"/>
</dbReference>
<sequence length="526" mass="60047">MVLKLVGILISLLPLLSWSLDNGLARTPPMGWLAWERFRCNTDCVNDPENCISERLFMQMADLLVKDGYKAAGYEYIIVDDCWLAKTRDSKGRLQADPERFPSGIKVLADYVHSKGLKFGIYEDYGNYTCAGYPGILGYLETDANTFAEWGVDYVKLDGCYSHPIDMDQGYPEFGYHLNLTGRPMIYSCSWPVYQIYSGIEPNYTAIKGACNLWRNFDDIQDSWQSIQSVIDYYGDNQDIIVPQAGPGHWNDPDMLIIGNFGLSYEQSKSQMAMWAIWASPLLMSVDLRTIRNDYKAILKNKKIIAVNQDILGIQGRRIYKDRGIEIWARPITPVIRNDFSYCIAFLNRRTDGTPSEVSVINRELGLTHAGGYRVDDLYTDKDYGILSPEDKITVDVNPSGVVMLRFTVASAFQKAPYLPSAQGSQVNLFGIPAHIAHDNHKTLPQRLQWLAGFPHFHLTGLNETDIVTSNETGKLQLLQTQAEIILFLIQQQFIRDFRNWRRLHERKRLKNSGYNQANRSQNWKT</sequence>
<comment type="subcellular location">
    <subcellularLocation>
        <location evidence="1">Lysosome</location>
    </subcellularLocation>
</comment>
<dbReference type="InterPro" id="IPR035373">
    <property type="entry name" value="Melibiase/NAGA_C"/>
</dbReference>
<feature type="chain" id="PRO_5035237413" description="Alpha galactosidase A C-terminal domain-containing protein" evidence="10">
    <location>
        <begin position="20"/>
        <end position="526"/>
    </location>
</feature>
<feature type="signal peptide" evidence="10">
    <location>
        <begin position="1"/>
        <end position="19"/>
    </location>
</feature>
<organism evidence="12 13">
    <name type="scientific">Allacma fusca</name>
    <dbReference type="NCBI Taxonomy" id="39272"/>
    <lineage>
        <taxon>Eukaryota</taxon>
        <taxon>Metazoa</taxon>
        <taxon>Ecdysozoa</taxon>
        <taxon>Arthropoda</taxon>
        <taxon>Hexapoda</taxon>
        <taxon>Collembola</taxon>
        <taxon>Symphypleona</taxon>
        <taxon>Sminthuridae</taxon>
        <taxon>Allacma</taxon>
    </lineage>
</organism>
<evidence type="ECO:0000256" key="8">
    <source>
        <dbReference type="ARBA" id="ARBA00023228"/>
    </source>
</evidence>
<dbReference type="GO" id="GO:0016020">
    <property type="term" value="C:membrane"/>
    <property type="evidence" value="ECO:0007669"/>
    <property type="project" value="GOC"/>
</dbReference>
<dbReference type="GO" id="GO:0005764">
    <property type="term" value="C:lysosome"/>
    <property type="evidence" value="ECO:0007669"/>
    <property type="project" value="UniProtKB-SubCell"/>
</dbReference>
<dbReference type="GO" id="GO:0016139">
    <property type="term" value="P:glycoside catabolic process"/>
    <property type="evidence" value="ECO:0007669"/>
    <property type="project" value="TreeGrafter"/>
</dbReference>
<dbReference type="InterPro" id="IPR002241">
    <property type="entry name" value="Glyco_hydro_27"/>
</dbReference>
<evidence type="ECO:0000313" key="13">
    <source>
        <dbReference type="Proteomes" id="UP000708208"/>
    </source>
</evidence>
<accession>A0A8J2KUI7</accession>
<evidence type="ECO:0000256" key="10">
    <source>
        <dbReference type="SAM" id="SignalP"/>
    </source>
</evidence>
<evidence type="ECO:0000256" key="2">
    <source>
        <dbReference type="ARBA" id="ARBA00009743"/>
    </source>
</evidence>
<evidence type="ECO:0000256" key="3">
    <source>
        <dbReference type="ARBA" id="ARBA00011738"/>
    </source>
</evidence>
<keyword evidence="6" id="KW-1015">Disulfide bond</keyword>
<dbReference type="GO" id="GO:0019377">
    <property type="term" value="P:glycolipid catabolic process"/>
    <property type="evidence" value="ECO:0007669"/>
    <property type="project" value="UniProtKB-ARBA"/>
</dbReference>
<evidence type="ECO:0000313" key="12">
    <source>
        <dbReference type="EMBL" id="CAG7823614.1"/>
    </source>
</evidence>
<evidence type="ECO:0000256" key="5">
    <source>
        <dbReference type="ARBA" id="ARBA00023098"/>
    </source>
</evidence>
<dbReference type="OrthoDB" id="5795902at2759"/>
<evidence type="ECO:0000259" key="11">
    <source>
        <dbReference type="Pfam" id="PF17450"/>
    </source>
</evidence>
<dbReference type="PROSITE" id="PS00512">
    <property type="entry name" value="ALPHA_GALACTOSIDASE"/>
    <property type="match status" value="1"/>
</dbReference>
<dbReference type="Pfam" id="PF17450">
    <property type="entry name" value="Melibiase_2_C"/>
    <property type="match status" value="1"/>
</dbReference>
<feature type="domain" description="Alpha galactosidase A C-terminal" evidence="11">
    <location>
        <begin position="313"/>
        <end position="401"/>
    </location>
</feature>
<keyword evidence="4" id="KW-0378">Hydrolase</keyword>
<dbReference type="FunFam" id="3.20.20.70:FF:000070">
    <property type="entry name" value="Alpha-galactosidase"/>
    <property type="match status" value="1"/>
</dbReference>
<dbReference type="PANTHER" id="PTHR11452">
    <property type="entry name" value="ALPHA-GALACTOSIDASE/ALPHA-N-ACETYLGALACTOSAMINIDASE"/>
    <property type="match status" value="1"/>
</dbReference>
<dbReference type="CDD" id="cd14792">
    <property type="entry name" value="GH27"/>
    <property type="match status" value="1"/>
</dbReference>
<reference evidence="12" key="1">
    <citation type="submission" date="2021-06" db="EMBL/GenBank/DDBJ databases">
        <authorList>
            <person name="Hodson N. C."/>
            <person name="Mongue J. A."/>
            <person name="Jaron S. K."/>
        </authorList>
    </citation>
    <scope>NUCLEOTIDE SEQUENCE</scope>
</reference>
<keyword evidence="5" id="KW-0443">Lipid metabolism</keyword>
<evidence type="ECO:0000256" key="1">
    <source>
        <dbReference type="ARBA" id="ARBA00004371"/>
    </source>
</evidence>
<keyword evidence="10" id="KW-0732">Signal</keyword>
<dbReference type="Pfam" id="PF16499">
    <property type="entry name" value="Melibiase_2"/>
    <property type="match status" value="1"/>
</dbReference>
<keyword evidence="7" id="KW-0325">Glycoprotein</keyword>
<dbReference type="AlphaFoldDB" id="A0A8J2KUI7"/>
<name>A0A8J2KUI7_9HEXA</name>
<keyword evidence="8" id="KW-0458">Lysosome</keyword>
<keyword evidence="9" id="KW-0326">Glycosidase</keyword>
<protein>
    <recommendedName>
        <fullName evidence="11">Alpha galactosidase A C-terminal domain-containing protein</fullName>
    </recommendedName>
</protein>
<keyword evidence="13" id="KW-1185">Reference proteome</keyword>
<dbReference type="GO" id="GO:0004557">
    <property type="term" value="F:alpha-galactosidase activity"/>
    <property type="evidence" value="ECO:0007669"/>
    <property type="project" value="TreeGrafter"/>
</dbReference>
<evidence type="ECO:0000256" key="6">
    <source>
        <dbReference type="ARBA" id="ARBA00023157"/>
    </source>
</evidence>
<comment type="subunit">
    <text evidence="3">Homodimer.</text>
</comment>
<evidence type="ECO:0000256" key="9">
    <source>
        <dbReference type="ARBA" id="ARBA00023295"/>
    </source>
</evidence>
<evidence type="ECO:0000256" key="4">
    <source>
        <dbReference type="ARBA" id="ARBA00022801"/>
    </source>
</evidence>
<dbReference type="Proteomes" id="UP000708208">
    <property type="component" value="Unassembled WGS sequence"/>
</dbReference>
<dbReference type="EMBL" id="CAJVCH010530070">
    <property type="protein sequence ID" value="CAG7823614.1"/>
    <property type="molecule type" value="Genomic_DNA"/>
</dbReference>
<evidence type="ECO:0000256" key="7">
    <source>
        <dbReference type="ARBA" id="ARBA00023180"/>
    </source>
</evidence>
<comment type="similarity">
    <text evidence="2">Belongs to the glycosyl hydrolase 27 family.</text>
</comment>
<gene>
    <name evidence="12" type="ORF">AFUS01_LOCUS33818</name>
</gene>